<dbReference type="AlphaFoldDB" id="A0A6J4J2B2"/>
<feature type="region of interest" description="Disordered" evidence="1">
    <location>
        <begin position="1"/>
        <end position="56"/>
    </location>
</feature>
<evidence type="ECO:0000313" key="2">
    <source>
        <dbReference type="EMBL" id="CAA9265973.1"/>
    </source>
</evidence>
<feature type="compositionally biased region" description="Basic residues" evidence="1">
    <location>
        <begin position="17"/>
        <end position="28"/>
    </location>
</feature>
<evidence type="ECO:0000256" key="1">
    <source>
        <dbReference type="SAM" id="MobiDB-lite"/>
    </source>
</evidence>
<accession>A0A6J4J2B2</accession>
<proteinExistence type="predicted"/>
<feature type="non-terminal residue" evidence="2">
    <location>
        <position position="56"/>
    </location>
</feature>
<gene>
    <name evidence="2" type="ORF">AVDCRST_MAG27-2820</name>
</gene>
<name>A0A6J4J2B2_9PROT</name>
<feature type="non-terminal residue" evidence="2">
    <location>
        <position position="1"/>
    </location>
</feature>
<reference evidence="2" key="1">
    <citation type="submission" date="2020-02" db="EMBL/GenBank/DDBJ databases">
        <authorList>
            <person name="Meier V. D."/>
        </authorList>
    </citation>
    <scope>NUCLEOTIDE SEQUENCE</scope>
    <source>
        <strain evidence="2">AVDCRST_MAG27</strain>
    </source>
</reference>
<feature type="compositionally biased region" description="Basic residues" evidence="1">
    <location>
        <begin position="38"/>
        <end position="56"/>
    </location>
</feature>
<dbReference type="EMBL" id="CADCTD010000127">
    <property type="protein sequence ID" value="CAA9265973.1"/>
    <property type="molecule type" value="Genomic_DNA"/>
</dbReference>
<sequence>AARGRGRSRRPDDGRPRARGFRQRRSGAGRRPGARGGGARRRRRRPPRRRHGDARR</sequence>
<organism evidence="2">
    <name type="scientific">uncultured Craurococcus sp</name>
    <dbReference type="NCBI Taxonomy" id="1135998"/>
    <lineage>
        <taxon>Bacteria</taxon>
        <taxon>Pseudomonadati</taxon>
        <taxon>Pseudomonadota</taxon>
        <taxon>Alphaproteobacteria</taxon>
        <taxon>Acetobacterales</taxon>
        <taxon>Acetobacteraceae</taxon>
        <taxon>Craurococcus</taxon>
        <taxon>environmental samples</taxon>
    </lineage>
</organism>
<protein>
    <submittedName>
        <fullName evidence="2">Uncharacterized protein</fullName>
    </submittedName>
</protein>